<gene>
    <name evidence="1" type="ORF">AS202_06735</name>
</gene>
<dbReference type="RefSeq" id="WP_006257659.1">
    <property type="nucleotide sequence ID" value="NZ_BCMQ01000001.1"/>
</dbReference>
<reference evidence="1 2" key="1">
    <citation type="journal article" date="2016" name="J. Zhejiang Univ. Sci. B">
        <title>Antibiotic resistance mechanisms of Myroides sp.</title>
        <authorList>
            <person name="Hu S."/>
            <person name="Yuan S."/>
            <person name="Qu H."/>
            <person name="Jiang T."/>
            <person name="Zhou Y."/>
            <person name="Wang M."/>
            <person name="Ming D."/>
        </authorList>
    </citation>
    <scope>NUCLEOTIDE SEQUENCE [LARGE SCALE GENOMIC DNA]</scope>
    <source>
        <strain evidence="1 2">PR63039</strain>
    </source>
</reference>
<dbReference type="AlphaFoldDB" id="A0A0S7EA21"/>
<dbReference type="EMBL" id="CP013690">
    <property type="protein sequence ID" value="ALU25855.1"/>
    <property type="molecule type" value="Genomic_DNA"/>
</dbReference>
<organism evidence="1 2">
    <name type="scientific">Myroides odoratimimus</name>
    <dbReference type="NCBI Taxonomy" id="76832"/>
    <lineage>
        <taxon>Bacteria</taxon>
        <taxon>Pseudomonadati</taxon>
        <taxon>Bacteroidota</taxon>
        <taxon>Flavobacteriia</taxon>
        <taxon>Flavobacteriales</taxon>
        <taxon>Flavobacteriaceae</taxon>
        <taxon>Myroides</taxon>
    </lineage>
</organism>
<sequence length="565" mass="62056">MKKIIILAAFLGTFYTASAQVGIGTPDPETSAELEILSSHRGVLIPRVSLSDLKVFAPIDGTQVESLLIYNLNEDTSKDILKGFYYWTTEDGGQWNRIVSKAELTTVINGLDNNVTKLEGDVKNIQNVINYIVPTNPDNKDAAKEGHSTIVFDPVKNEFKYVVYNTVDNKYETANVDFEDLVLKEETKTFFREVAVSDTDKTKKFLFFSETTIQNWLAQKGNEGKTENDVPNDADGVVTIDVVGEIASNVSNFFNSKTTVLKEGSTSEYYTIEELIKSISTKVDGNVIYKNTGDGTNANWEFQFYNNGKYETINLKDLVADTETTTVVVPVVKNGKTVGYKYFNEEAVKVFLASNAGKTVADITGDTTGGTEVNVVGDIVNNFSDILNQEVKEGDVTYKVGDLISKFINKGGNVYYGKIADDKEEVFYTIEDNGAKKEISFDFITNYITNNVDKIKNILGDHIDVHNSKVIFTGNTINNKKVYKFIGTTNIAKANSARTSGVAIPAGATVGSVVSIQVLQGEMLKTTATTDIKVSGSTLNFNIGSGNQYIMIGEGNYSVIVEFTE</sequence>
<dbReference type="KEGG" id="mod:AS202_06735"/>
<proteinExistence type="predicted"/>
<protein>
    <submittedName>
        <fullName evidence="1">Uncharacterized protein</fullName>
    </submittedName>
</protein>
<accession>A0A0S7EA21</accession>
<dbReference type="Proteomes" id="UP000069030">
    <property type="component" value="Chromosome"/>
</dbReference>
<dbReference type="eggNOG" id="COG0018">
    <property type="taxonomic scope" value="Bacteria"/>
</dbReference>
<evidence type="ECO:0000313" key="2">
    <source>
        <dbReference type="Proteomes" id="UP000069030"/>
    </source>
</evidence>
<evidence type="ECO:0000313" key="1">
    <source>
        <dbReference type="EMBL" id="ALU25855.1"/>
    </source>
</evidence>
<name>A0A0S7EA21_9FLAO</name>